<comment type="subunit">
    <text evidence="6">Homodimer.</text>
</comment>
<dbReference type="InterPro" id="IPR004372">
    <property type="entry name" value="Ac/propionate_kinase"/>
</dbReference>
<feature type="binding site" evidence="6">
    <location>
        <position position="401"/>
    </location>
    <ligand>
        <name>Mg(2+)</name>
        <dbReference type="ChEBI" id="CHEBI:18420"/>
    </ligand>
</feature>
<evidence type="ECO:0000313" key="9">
    <source>
        <dbReference type="Proteomes" id="UP000321181"/>
    </source>
</evidence>
<dbReference type="GO" id="GO:0008776">
    <property type="term" value="F:acetate kinase activity"/>
    <property type="evidence" value="ECO:0007669"/>
    <property type="project" value="UniProtKB-UniRule"/>
</dbReference>
<comment type="pathway">
    <text evidence="6">Metabolic intermediate biosynthesis; acetyl-CoA biosynthesis; acetyl-CoA from acetate: step 1/2.</text>
</comment>
<gene>
    <name evidence="6 8" type="primary">ackA</name>
    <name evidence="8" type="ORF">CAE01nite_06640</name>
</gene>
<keyword evidence="6" id="KW-0460">Magnesium</keyword>
<dbReference type="GO" id="GO:0005524">
    <property type="term" value="F:ATP binding"/>
    <property type="evidence" value="ECO:0007669"/>
    <property type="project" value="UniProtKB-KW"/>
</dbReference>
<evidence type="ECO:0000313" key="8">
    <source>
        <dbReference type="EMBL" id="GEO32939.1"/>
    </source>
</evidence>
<reference evidence="8 9" key="1">
    <citation type="submission" date="2019-07" db="EMBL/GenBank/DDBJ databases">
        <title>Whole genome shotgun sequence of Cellulomonas aerilata NBRC 106308.</title>
        <authorList>
            <person name="Hosoyama A."/>
            <person name="Uohara A."/>
            <person name="Ohji S."/>
            <person name="Ichikawa N."/>
        </authorList>
    </citation>
    <scope>NUCLEOTIDE SEQUENCE [LARGE SCALE GENOMIC DNA]</scope>
    <source>
        <strain evidence="8 9">NBRC 106308</strain>
    </source>
</reference>
<keyword evidence="9" id="KW-1185">Reference proteome</keyword>
<protein>
    <recommendedName>
        <fullName evidence="6">Acetate kinase</fullName>
        <ecNumber evidence="6">2.7.2.1</ecNumber>
    </recommendedName>
    <alternativeName>
        <fullName evidence="6">Acetokinase</fullName>
    </alternativeName>
</protein>
<keyword evidence="6" id="KW-0479">Metal-binding</keyword>
<dbReference type="UniPathway" id="UPA00340">
    <property type="reaction ID" value="UER00458"/>
</dbReference>
<feature type="binding site" evidence="6">
    <location>
        <position position="27"/>
    </location>
    <ligand>
        <name>Mg(2+)</name>
        <dbReference type="ChEBI" id="CHEBI:18420"/>
    </ligand>
</feature>
<sequence>MTLTPGAGDRPSPHSAFGAHGSVLVINSGSSSLKYQLVNPVGGEAIASGLVERIGEADGAFKHTFGGNTTRRTGRVADHGDALRTALDLFGEVGPDLAEAQVIAVGHRVVHGGSLFSAPALVDDDVLRAIAELAPLAPLHNPANLRGIEVARSLLPDVPHVAVFDTAFFQTLPDAASTYALDREVAEEHAIRRYGFHGTSHQYVSGKVARVLGRRLADLNQIVLHLGNGASASAVRGGVAVETSMGLTPLEGLVMGTRTGDIDPAVVFHLHRNAGMSVDEIDELFNRRSGVKGLSGENDFRELGRLVAEGDAGARLAMDVYLHRLRKYIGAYLAVLGRLDVLSFTAGVGENNAAVRAQAVAGLEGLGIAIDPERNENAGDGPTIISPPWTSTVVMVVPTNEELAIARQSVAAVRGEDPDAAVSAGEDDGLA</sequence>
<feature type="binding site" evidence="6">
    <location>
        <begin position="299"/>
        <end position="301"/>
    </location>
    <ligand>
        <name>ATP</name>
        <dbReference type="ChEBI" id="CHEBI:30616"/>
    </ligand>
</feature>
<comment type="caution">
    <text evidence="8">The sequence shown here is derived from an EMBL/GenBank/DDBJ whole genome shotgun (WGS) entry which is preliminary data.</text>
</comment>
<dbReference type="SUPFAM" id="SSF53067">
    <property type="entry name" value="Actin-like ATPase domain"/>
    <property type="match status" value="2"/>
</dbReference>
<feature type="binding site" evidence="6">
    <location>
        <begin position="347"/>
        <end position="351"/>
    </location>
    <ligand>
        <name>ATP</name>
        <dbReference type="ChEBI" id="CHEBI:30616"/>
    </ligand>
</feature>
<feature type="binding site" evidence="6">
    <location>
        <position position="34"/>
    </location>
    <ligand>
        <name>ATP</name>
        <dbReference type="ChEBI" id="CHEBI:30616"/>
    </ligand>
</feature>
<dbReference type="NCBIfam" id="TIGR00016">
    <property type="entry name" value="ackA"/>
    <property type="match status" value="1"/>
</dbReference>
<dbReference type="EC" id="2.7.2.1" evidence="6"/>
<keyword evidence="3 6" id="KW-0547">Nucleotide-binding</keyword>
<evidence type="ECO:0000256" key="3">
    <source>
        <dbReference type="ARBA" id="ARBA00022741"/>
    </source>
</evidence>
<proteinExistence type="inferred from homology"/>
<comment type="function">
    <text evidence="6">Catalyzes the formation of acetyl phosphate from acetate and ATP. Can also catalyze the reverse reaction.</text>
</comment>
<dbReference type="EMBL" id="BJYY01000002">
    <property type="protein sequence ID" value="GEO32939.1"/>
    <property type="molecule type" value="Genomic_DNA"/>
</dbReference>
<comment type="subcellular location">
    <subcellularLocation>
        <location evidence="6">Cytoplasm</location>
    </subcellularLocation>
</comment>
<dbReference type="RefSeq" id="WP_146899985.1">
    <property type="nucleotide sequence ID" value="NZ_BAAARM010000001.1"/>
</dbReference>
<name>A0A512D8Z1_9CELL</name>
<feature type="binding site" evidence="6">
    <location>
        <begin position="225"/>
        <end position="229"/>
    </location>
    <ligand>
        <name>ATP</name>
        <dbReference type="ChEBI" id="CHEBI:30616"/>
    </ligand>
</feature>
<dbReference type="PIRSF" id="PIRSF000722">
    <property type="entry name" value="Acetate_prop_kin"/>
    <property type="match status" value="1"/>
</dbReference>
<keyword evidence="4 6" id="KW-0418">Kinase</keyword>
<dbReference type="PANTHER" id="PTHR21060:SF15">
    <property type="entry name" value="ACETATE KINASE-RELATED"/>
    <property type="match status" value="1"/>
</dbReference>
<dbReference type="PROSITE" id="PS01076">
    <property type="entry name" value="ACETATE_KINASE_2"/>
    <property type="match status" value="1"/>
</dbReference>
<dbReference type="InterPro" id="IPR023865">
    <property type="entry name" value="Aliphatic_acid_kinase_CS"/>
</dbReference>
<evidence type="ECO:0000256" key="1">
    <source>
        <dbReference type="ARBA" id="ARBA00008748"/>
    </source>
</evidence>
<comment type="cofactor">
    <cofactor evidence="6">
        <name>Mg(2+)</name>
        <dbReference type="ChEBI" id="CHEBI:18420"/>
    </cofactor>
    <cofactor evidence="6">
        <name>Mn(2+)</name>
        <dbReference type="ChEBI" id="CHEBI:29035"/>
    </cofactor>
    <text evidence="6">Mg(2+). Can also accept Mn(2+).</text>
</comment>
<organism evidence="8 9">
    <name type="scientific">Cellulomonas aerilata</name>
    <dbReference type="NCBI Taxonomy" id="515326"/>
    <lineage>
        <taxon>Bacteria</taxon>
        <taxon>Bacillati</taxon>
        <taxon>Actinomycetota</taxon>
        <taxon>Actinomycetes</taxon>
        <taxon>Micrococcales</taxon>
        <taxon>Cellulomonadaceae</taxon>
        <taxon>Cellulomonas</taxon>
    </lineage>
</organism>
<feature type="site" description="Transition state stabilizer" evidence="6">
    <location>
        <position position="258"/>
    </location>
</feature>
<dbReference type="GO" id="GO:0006083">
    <property type="term" value="P:acetate metabolic process"/>
    <property type="evidence" value="ECO:0007669"/>
    <property type="project" value="TreeGrafter"/>
</dbReference>
<comment type="similarity">
    <text evidence="1 6 7">Belongs to the acetokinase family.</text>
</comment>
<keyword evidence="6" id="KW-0963">Cytoplasm</keyword>
<evidence type="ECO:0000256" key="2">
    <source>
        <dbReference type="ARBA" id="ARBA00022679"/>
    </source>
</evidence>
<evidence type="ECO:0000256" key="5">
    <source>
        <dbReference type="ARBA" id="ARBA00022840"/>
    </source>
</evidence>
<dbReference type="OrthoDB" id="9802453at2"/>
<dbReference type="PRINTS" id="PR00471">
    <property type="entry name" value="ACETATEKNASE"/>
</dbReference>
<dbReference type="PANTHER" id="PTHR21060">
    <property type="entry name" value="ACETATE KINASE"/>
    <property type="match status" value="1"/>
</dbReference>
<feature type="binding site" evidence="6">
    <location>
        <position position="108"/>
    </location>
    <ligand>
        <name>substrate</name>
    </ligand>
</feature>
<dbReference type="InterPro" id="IPR043129">
    <property type="entry name" value="ATPase_NBD"/>
</dbReference>
<dbReference type="CDD" id="cd24010">
    <property type="entry name" value="ASKHA_NBD_AcK_PK"/>
    <property type="match status" value="1"/>
</dbReference>
<accession>A0A512D8Z1</accession>
<comment type="catalytic activity">
    <reaction evidence="6">
        <text>acetate + ATP = acetyl phosphate + ADP</text>
        <dbReference type="Rhea" id="RHEA:11352"/>
        <dbReference type="ChEBI" id="CHEBI:22191"/>
        <dbReference type="ChEBI" id="CHEBI:30089"/>
        <dbReference type="ChEBI" id="CHEBI:30616"/>
        <dbReference type="ChEBI" id="CHEBI:456216"/>
        <dbReference type="EC" id="2.7.2.1"/>
    </reaction>
</comment>
<dbReference type="Pfam" id="PF00871">
    <property type="entry name" value="Acetate_kinase"/>
    <property type="match status" value="1"/>
</dbReference>
<dbReference type="PROSITE" id="PS01075">
    <property type="entry name" value="ACETATE_KINASE_1"/>
    <property type="match status" value="1"/>
</dbReference>
<keyword evidence="5 6" id="KW-0067">ATP-binding</keyword>
<dbReference type="GO" id="GO:0005737">
    <property type="term" value="C:cytoplasm"/>
    <property type="evidence" value="ECO:0007669"/>
    <property type="project" value="UniProtKB-SubCell"/>
</dbReference>
<dbReference type="GO" id="GO:0006085">
    <property type="term" value="P:acetyl-CoA biosynthetic process"/>
    <property type="evidence" value="ECO:0007669"/>
    <property type="project" value="UniProtKB-UniRule"/>
</dbReference>
<evidence type="ECO:0000256" key="6">
    <source>
        <dbReference type="HAMAP-Rule" id="MF_00020"/>
    </source>
</evidence>
<dbReference type="GO" id="GO:0000287">
    <property type="term" value="F:magnesium ion binding"/>
    <property type="evidence" value="ECO:0007669"/>
    <property type="project" value="UniProtKB-UniRule"/>
</dbReference>
<evidence type="ECO:0000256" key="7">
    <source>
        <dbReference type="RuleBase" id="RU003835"/>
    </source>
</evidence>
<dbReference type="Proteomes" id="UP000321181">
    <property type="component" value="Unassembled WGS sequence"/>
</dbReference>
<feature type="active site" description="Proton donor/acceptor" evidence="6">
    <location>
        <position position="165"/>
    </location>
</feature>
<dbReference type="InterPro" id="IPR000890">
    <property type="entry name" value="Aliphatic_acid_kin_short-chain"/>
</dbReference>
<dbReference type="HAMAP" id="MF_00020">
    <property type="entry name" value="Acetate_kinase"/>
    <property type="match status" value="1"/>
</dbReference>
<feature type="site" description="Transition state stabilizer" evidence="6">
    <location>
        <position position="197"/>
    </location>
</feature>
<evidence type="ECO:0000256" key="4">
    <source>
        <dbReference type="ARBA" id="ARBA00022777"/>
    </source>
</evidence>
<dbReference type="Gene3D" id="3.30.420.40">
    <property type="match status" value="2"/>
</dbReference>
<dbReference type="AlphaFoldDB" id="A0A512D8Z1"/>
<keyword evidence="2 6" id="KW-0808">Transferase</keyword>